<dbReference type="AlphaFoldDB" id="A0A1E1XGV9"/>
<keyword evidence="1" id="KW-0812">Transmembrane</keyword>
<reference evidence="2" key="1">
    <citation type="journal article" date="2017" name="Front. Cell. Infect. Microbiol.">
        <title>The Distinct Transcriptional Response of the Midgut of Amblyomma sculptum and Amblyomma aureolatum Ticks to Rickettsia rickettsii Correlates to Their Differences in Susceptibility to Infection.</title>
        <authorList>
            <person name="Martins L.A."/>
            <person name="Galletti M.F.B.M."/>
            <person name="Ribeiro J.M."/>
            <person name="Fujita A."/>
            <person name="Costa F.B."/>
            <person name="Labruna M.B."/>
            <person name="Daffre S."/>
            <person name="Fogaca A.C."/>
        </authorList>
    </citation>
    <scope>NUCLEOTIDE SEQUENCE</scope>
</reference>
<evidence type="ECO:0000256" key="1">
    <source>
        <dbReference type="SAM" id="Phobius"/>
    </source>
</evidence>
<keyword evidence="1" id="KW-0472">Membrane</keyword>
<feature type="non-terminal residue" evidence="2">
    <location>
        <position position="1"/>
    </location>
</feature>
<protein>
    <submittedName>
        <fullName evidence="2">Putative conserved secreted protein</fullName>
    </submittedName>
</protein>
<name>A0A1E1XGV9_9ACAR</name>
<dbReference type="EMBL" id="GFAC01000638">
    <property type="protein sequence ID" value="JAT98550.1"/>
    <property type="molecule type" value="mRNA"/>
</dbReference>
<evidence type="ECO:0000313" key="2">
    <source>
        <dbReference type="EMBL" id="JAT98550.1"/>
    </source>
</evidence>
<proteinExistence type="evidence at transcript level"/>
<organism evidence="2">
    <name type="scientific">Amblyomma aureolatum</name>
    <dbReference type="NCBI Taxonomy" id="187763"/>
    <lineage>
        <taxon>Eukaryota</taxon>
        <taxon>Metazoa</taxon>
        <taxon>Ecdysozoa</taxon>
        <taxon>Arthropoda</taxon>
        <taxon>Chelicerata</taxon>
        <taxon>Arachnida</taxon>
        <taxon>Acari</taxon>
        <taxon>Parasitiformes</taxon>
        <taxon>Ixodida</taxon>
        <taxon>Ixodoidea</taxon>
        <taxon>Ixodidae</taxon>
        <taxon>Amblyomminae</taxon>
        <taxon>Amblyomma</taxon>
    </lineage>
</organism>
<feature type="transmembrane region" description="Helical" evidence="1">
    <location>
        <begin position="12"/>
        <end position="30"/>
    </location>
</feature>
<accession>A0A1E1XGV9</accession>
<keyword evidence="1" id="KW-1133">Transmembrane helix</keyword>
<sequence>LFRSNFGRLRVFIKFLIFQTIPLGIFAYFYRNFEQERQELYSVPLDSVDDALRHLWSITRNAQCFLLVNGKAYAVNYSIGTKLYAEGAETLESFFDKLQQTHRDALRNVYIAYPGGSGVESTLLSEDHAVILFYNNALDSFASLRCKVEPIVDPGKKKRLWTTGLGDVTNHLALFNTNSVRIGFGCRSKFVELEYKGDWTRVR</sequence>